<evidence type="ECO:0000313" key="1">
    <source>
        <dbReference type="EMBL" id="CAF4621626.1"/>
    </source>
</evidence>
<dbReference type="EMBL" id="CAJOBP010027304">
    <property type="protein sequence ID" value="CAF4621626.1"/>
    <property type="molecule type" value="Genomic_DNA"/>
</dbReference>
<dbReference type="Proteomes" id="UP000663873">
    <property type="component" value="Unassembled WGS sequence"/>
</dbReference>
<name>A0A821DK80_9BILA</name>
<proteinExistence type="predicted"/>
<feature type="non-terminal residue" evidence="1">
    <location>
        <position position="1"/>
    </location>
</feature>
<protein>
    <submittedName>
        <fullName evidence="1">Uncharacterized protein</fullName>
    </submittedName>
</protein>
<evidence type="ECO:0000313" key="2">
    <source>
        <dbReference type="Proteomes" id="UP000663873"/>
    </source>
</evidence>
<sequence>PHLPDALTTITVLDSIPSSAFLRRNNIDPDDVIRLTWSLVSTPPSSYELFFETLLAIRENNSSQVHTIRLIQLAWTLSPILPSTTTDSSINSLHTPTVQPLMSLDLYPTRNENTSHQALAHPLPLISLPSSTISSNSIKHNISHPHRQYPPTITHNRLSTRHAPYRLTSRPMSNIHH</sequence>
<accession>A0A821DK80</accession>
<reference evidence="1" key="1">
    <citation type="submission" date="2021-02" db="EMBL/GenBank/DDBJ databases">
        <authorList>
            <person name="Nowell W R."/>
        </authorList>
    </citation>
    <scope>NUCLEOTIDE SEQUENCE</scope>
</reference>
<gene>
    <name evidence="1" type="ORF">UJA718_LOCUS32058</name>
</gene>
<dbReference type="AlphaFoldDB" id="A0A821DK80"/>
<keyword evidence="2" id="KW-1185">Reference proteome</keyword>
<organism evidence="1 2">
    <name type="scientific">Rotaria socialis</name>
    <dbReference type="NCBI Taxonomy" id="392032"/>
    <lineage>
        <taxon>Eukaryota</taxon>
        <taxon>Metazoa</taxon>
        <taxon>Spiralia</taxon>
        <taxon>Gnathifera</taxon>
        <taxon>Rotifera</taxon>
        <taxon>Eurotatoria</taxon>
        <taxon>Bdelloidea</taxon>
        <taxon>Philodinida</taxon>
        <taxon>Philodinidae</taxon>
        <taxon>Rotaria</taxon>
    </lineage>
</organism>
<comment type="caution">
    <text evidence="1">The sequence shown here is derived from an EMBL/GenBank/DDBJ whole genome shotgun (WGS) entry which is preliminary data.</text>
</comment>